<evidence type="ECO:0000256" key="2">
    <source>
        <dbReference type="ARBA" id="ARBA00004418"/>
    </source>
</evidence>
<dbReference type="CDD" id="cd10839">
    <property type="entry name" value="cpPDZ1_DegP-like"/>
    <property type="match status" value="1"/>
</dbReference>
<evidence type="ECO:0000256" key="16">
    <source>
        <dbReference type="SAM" id="SignalP"/>
    </source>
</evidence>
<dbReference type="KEGG" id="cfon:HZU75_00925"/>
<evidence type="ECO:0000256" key="6">
    <source>
        <dbReference type="ARBA" id="ARBA00022670"/>
    </source>
</evidence>
<accession>A0A7D5V7M6</accession>
<dbReference type="PANTHER" id="PTHR22939">
    <property type="entry name" value="SERINE PROTEASE FAMILY S1C HTRA-RELATED"/>
    <property type="match status" value="1"/>
</dbReference>
<keyword evidence="11" id="KW-0720">Serine protease</keyword>
<feature type="active site" description="Charge relay system" evidence="14">
    <location>
        <position position="107"/>
    </location>
</feature>
<feature type="domain" description="PDZ" evidence="17">
    <location>
        <begin position="259"/>
        <end position="345"/>
    </location>
</feature>
<evidence type="ECO:0000256" key="3">
    <source>
        <dbReference type="ARBA" id="ARBA00010541"/>
    </source>
</evidence>
<organism evidence="18 19">
    <name type="scientific">Chitinibacter fontanus</name>
    <dbReference type="NCBI Taxonomy" id="1737446"/>
    <lineage>
        <taxon>Bacteria</taxon>
        <taxon>Pseudomonadati</taxon>
        <taxon>Pseudomonadota</taxon>
        <taxon>Betaproteobacteria</taxon>
        <taxon>Neisseriales</taxon>
        <taxon>Chitinibacteraceae</taxon>
        <taxon>Chitinibacter</taxon>
    </lineage>
</organism>
<keyword evidence="12" id="KW-0346">Stress response</keyword>
<keyword evidence="7 16" id="KW-0732">Signal</keyword>
<dbReference type="GO" id="GO:0006508">
    <property type="term" value="P:proteolysis"/>
    <property type="evidence" value="ECO:0007669"/>
    <property type="project" value="UniProtKB-KW"/>
</dbReference>
<gene>
    <name evidence="18" type="ORF">HZU75_00925</name>
</gene>
<dbReference type="NCBIfam" id="TIGR02037">
    <property type="entry name" value="degP_htrA_DO"/>
    <property type="match status" value="1"/>
</dbReference>
<dbReference type="SUPFAM" id="SSF50494">
    <property type="entry name" value="Trypsin-like serine proteases"/>
    <property type="match status" value="1"/>
</dbReference>
<evidence type="ECO:0000256" key="14">
    <source>
        <dbReference type="PIRSR" id="PIRSR611782-1"/>
    </source>
</evidence>
<dbReference type="PANTHER" id="PTHR22939:SF130">
    <property type="entry name" value="PERIPLASMIC SERINE ENDOPROTEASE DEGP-LIKE-RELATED"/>
    <property type="match status" value="1"/>
</dbReference>
<comment type="subcellular location">
    <subcellularLocation>
        <location evidence="2">Periplasm</location>
    </subcellularLocation>
</comment>
<dbReference type="AlphaFoldDB" id="A0A7D5V7M6"/>
<dbReference type="GO" id="GO:0042597">
    <property type="term" value="C:periplasmic space"/>
    <property type="evidence" value="ECO:0007669"/>
    <property type="project" value="UniProtKB-SubCell"/>
</dbReference>
<sequence>MLNRLMLTTILLGGSVAALAAPAALPDFTTIVEKEGKAVVNISTTASIRDDEAAAPGVDPETLELLRRFGFPMPPGARGGQPRQHQAQSLGSGFIIDSNGYILTNAHVVAKADEITVKMMDKRSFKAKVVGSDARTDVALLKIEGSNLPKVDLGDANKLKQGEWVLAIGQPFGLDNTVTAGIVSAKGRSLPDENFVPFIQTDVAINPGNSGGPLFNMNGEVVGINSQIYSRSGGYMGLSFSIPIDVAMKVADELKSSGKVTRGRIGVSIQDVSEDLAKSFGLAKATGALLSSVEKDGPAEKAGLRAGDILLKFNGQPINSSGELPRIVSAVKPGSKVPVQVWRDKAARDVLITVGQLEESDKSTESREYKGKSDDAGKFGLTVQDLNARQLKQLGIGFGLLVRDAQGAAAKAGLQPGDVIVGLAGQDLTSSAQLKKALNDLKPNDSLPLRVLRNGNPAFIVMKAPAK</sequence>
<evidence type="ECO:0000256" key="4">
    <source>
        <dbReference type="ARBA" id="ARBA00013035"/>
    </source>
</evidence>
<evidence type="ECO:0000259" key="17">
    <source>
        <dbReference type="PROSITE" id="PS50106"/>
    </source>
</evidence>
<dbReference type="InterPro" id="IPR001940">
    <property type="entry name" value="Peptidase_S1C"/>
</dbReference>
<evidence type="ECO:0000256" key="5">
    <source>
        <dbReference type="ARBA" id="ARBA00013958"/>
    </source>
</evidence>
<dbReference type="PROSITE" id="PS50106">
    <property type="entry name" value="PDZ"/>
    <property type="match status" value="2"/>
</dbReference>
<evidence type="ECO:0000256" key="1">
    <source>
        <dbReference type="ARBA" id="ARBA00001772"/>
    </source>
</evidence>
<evidence type="ECO:0000256" key="9">
    <source>
        <dbReference type="ARBA" id="ARBA00022764"/>
    </source>
</evidence>
<dbReference type="SUPFAM" id="SSF50156">
    <property type="entry name" value="PDZ domain-like"/>
    <property type="match status" value="2"/>
</dbReference>
<dbReference type="SMART" id="SM00228">
    <property type="entry name" value="PDZ"/>
    <property type="match status" value="2"/>
</dbReference>
<keyword evidence="10" id="KW-0378">Hydrolase</keyword>
<feature type="chain" id="PRO_5038862572" description="Probable periplasmic serine endoprotease DegP-like" evidence="16">
    <location>
        <begin position="21"/>
        <end position="467"/>
    </location>
</feature>
<dbReference type="RefSeq" id="WP_180307360.1">
    <property type="nucleotide sequence ID" value="NZ_CP058952.1"/>
</dbReference>
<dbReference type="PRINTS" id="PR00834">
    <property type="entry name" value="PROTEASES2C"/>
</dbReference>
<dbReference type="Pfam" id="PF13365">
    <property type="entry name" value="Trypsin_2"/>
    <property type="match status" value="1"/>
</dbReference>
<feature type="active site" description="Charge relay system" evidence="14">
    <location>
        <position position="210"/>
    </location>
</feature>
<evidence type="ECO:0000313" key="19">
    <source>
        <dbReference type="Proteomes" id="UP000510822"/>
    </source>
</evidence>
<comment type="similarity">
    <text evidence="3">Belongs to the peptidase S1C family.</text>
</comment>
<dbReference type="GO" id="GO:0004252">
    <property type="term" value="F:serine-type endopeptidase activity"/>
    <property type="evidence" value="ECO:0007669"/>
    <property type="project" value="InterPro"/>
</dbReference>
<dbReference type="Gene3D" id="2.40.10.120">
    <property type="match status" value="1"/>
</dbReference>
<dbReference type="InterPro" id="IPR036034">
    <property type="entry name" value="PDZ_sf"/>
</dbReference>
<dbReference type="EMBL" id="CP058952">
    <property type="protein sequence ID" value="QLI80215.1"/>
    <property type="molecule type" value="Genomic_DNA"/>
</dbReference>
<evidence type="ECO:0000256" key="8">
    <source>
        <dbReference type="ARBA" id="ARBA00022737"/>
    </source>
</evidence>
<evidence type="ECO:0000256" key="7">
    <source>
        <dbReference type="ARBA" id="ARBA00022729"/>
    </source>
</evidence>
<evidence type="ECO:0000256" key="13">
    <source>
        <dbReference type="ARBA" id="ARBA00032850"/>
    </source>
</evidence>
<evidence type="ECO:0000256" key="10">
    <source>
        <dbReference type="ARBA" id="ARBA00022801"/>
    </source>
</evidence>
<feature type="signal peptide" evidence="16">
    <location>
        <begin position="1"/>
        <end position="20"/>
    </location>
</feature>
<keyword evidence="6 18" id="KW-0645">Protease</keyword>
<feature type="active site" description="Charge relay system" evidence="14">
    <location>
        <position position="137"/>
    </location>
</feature>
<name>A0A7D5V7M6_9NEIS</name>
<comment type="catalytic activity">
    <reaction evidence="1">
        <text>Acts on substrates that are at least partially unfolded. The cleavage site P1 residue is normally between a pair of hydrophobic residues, such as Val-|-Val.</text>
        <dbReference type="EC" id="3.4.21.107"/>
    </reaction>
</comment>
<evidence type="ECO:0000256" key="11">
    <source>
        <dbReference type="ARBA" id="ARBA00022825"/>
    </source>
</evidence>
<evidence type="ECO:0000256" key="15">
    <source>
        <dbReference type="PIRSR" id="PIRSR611782-2"/>
    </source>
</evidence>
<keyword evidence="8" id="KW-0677">Repeat</keyword>
<dbReference type="InterPro" id="IPR001478">
    <property type="entry name" value="PDZ"/>
</dbReference>
<proteinExistence type="inferred from homology"/>
<dbReference type="Proteomes" id="UP000510822">
    <property type="component" value="Chromosome"/>
</dbReference>
<feature type="binding site" evidence="15">
    <location>
        <begin position="208"/>
        <end position="210"/>
    </location>
    <ligand>
        <name>substrate</name>
    </ligand>
</feature>
<dbReference type="Gene3D" id="2.30.42.10">
    <property type="match status" value="2"/>
</dbReference>
<dbReference type="FunFam" id="2.40.10.120:FF:000007">
    <property type="entry name" value="Periplasmic serine endoprotease DegP-like"/>
    <property type="match status" value="1"/>
</dbReference>
<protein>
    <recommendedName>
        <fullName evidence="5">Probable periplasmic serine endoprotease DegP-like</fullName>
        <ecNumber evidence="4">3.4.21.107</ecNumber>
    </recommendedName>
    <alternativeName>
        <fullName evidence="13">Protease Do</fullName>
    </alternativeName>
</protein>
<keyword evidence="19" id="KW-1185">Reference proteome</keyword>
<feature type="domain" description="PDZ" evidence="17">
    <location>
        <begin position="368"/>
        <end position="442"/>
    </location>
</feature>
<dbReference type="InterPro" id="IPR011782">
    <property type="entry name" value="Pept_S1C_Do"/>
</dbReference>
<keyword evidence="9" id="KW-0574">Periplasm</keyword>
<reference evidence="18 19" key="1">
    <citation type="journal article" date="2016" name="Int. J. Syst. Evol. Microbiol.">
        <title>Chitinibacter fontanus sp. nov., isolated from a spring.</title>
        <authorList>
            <person name="Sheu S.Y."/>
            <person name="Li Y.S."/>
            <person name="Young C.C."/>
            <person name="Chen W.M."/>
        </authorList>
    </citation>
    <scope>NUCLEOTIDE SEQUENCE [LARGE SCALE GENOMIC DNA]</scope>
    <source>
        <strain evidence="18 19">STM-7</strain>
    </source>
</reference>
<dbReference type="EC" id="3.4.21.107" evidence="4"/>
<evidence type="ECO:0000313" key="18">
    <source>
        <dbReference type="EMBL" id="QLI80215.1"/>
    </source>
</evidence>
<feature type="binding site" evidence="15">
    <location>
        <position position="107"/>
    </location>
    <ligand>
        <name>substrate</name>
    </ligand>
</feature>
<feature type="binding site" evidence="15">
    <location>
        <position position="137"/>
    </location>
    <ligand>
        <name>substrate</name>
    </ligand>
</feature>
<dbReference type="InterPro" id="IPR009003">
    <property type="entry name" value="Peptidase_S1_PA"/>
</dbReference>
<evidence type="ECO:0000256" key="12">
    <source>
        <dbReference type="ARBA" id="ARBA00023016"/>
    </source>
</evidence>
<dbReference type="Pfam" id="PF13180">
    <property type="entry name" value="PDZ_2"/>
    <property type="match status" value="2"/>
</dbReference>